<organism evidence="2 3">
    <name type="scientific">Methylocella tundrae</name>
    <dbReference type="NCBI Taxonomy" id="227605"/>
    <lineage>
        <taxon>Bacteria</taxon>
        <taxon>Pseudomonadati</taxon>
        <taxon>Pseudomonadota</taxon>
        <taxon>Alphaproteobacteria</taxon>
        <taxon>Hyphomicrobiales</taxon>
        <taxon>Beijerinckiaceae</taxon>
        <taxon>Methylocella</taxon>
    </lineage>
</organism>
<dbReference type="AlphaFoldDB" id="A0A8B6M2M7"/>
<proteinExistence type="predicted"/>
<reference evidence="2 3" key="1">
    <citation type="submission" date="2019-05" db="EMBL/GenBank/DDBJ databases">
        <authorList>
            <person name="Farhan Ul Haque M."/>
        </authorList>
    </citation>
    <scope>NUCLEOTIDE SEQUENCE [LARGE SCALE GENOMIC DNA]</scope>
    <source>
        <strain evidence="2">2</strain>
    </source>
</reference>
<gene>
    <name evidence="2" type="ORF">MPC4_110019</name>
</gene>
<feature type="region of interest" description="Disordered" evidence="1">
    <location>
        <begin position="35"/>
        <end position="71"/>
    </location>
</feature>
<keyword evidence="3" id="KW-1185">Reference proteome</keyword>
<evidence type="ECO:0000313" key="3">
    <source>
        <dbReference type="Proteomes" id="UP000485880"/>
    </source>
</evidence>
<dbReference type="EMBL" id="CABFMQ020000013">
    <property type="protein sequence ID" value="VTZ48719.1"/>
    <property type="molecule type" value="Genomic_DNA"/>
</dbReference>
<accession>A0A8B6M2M7</accession>
<name>A0A8B6M2M7_METTU</name>
<protein>
    <submittedName>
        <fullName evidence="2">Uncharacterized protein</fullName>
    </submittedName>
</protein>
<evidence type="ECO:0000256" key="1">
    <source>
        <dbReference type="SAM" id="MobiDB-lite"/>
    </source>
</evidence>
<sequence length="88" mass="9200">MSFSSLIVSEGLGIVPVTSAIGGIPSVHEIRLKDSKGSTAAERTADAVSEANEDDAARAERGRHQTGRQAQALETLRLLMGPLISRSG</sequence>
<dbReference type="Proteomes" id="UP000485880">
    <property type="component" value="Unassembled WGS sequence"/>
</dbReference>
<comment type="caution">
    <text evidence="2">The sequence shown here is derived from an EMBL/GenBank/DDBJ whole genome shotgun (WGS) entry which is preliminary data.</text>
</comment>
<evidence type="ECO:0000313" key="2">
    <source>
        <dbReference type="EMBL" id="VTZ48719.1"/>
    </source>
</evidence>